<feature type="compositionally biased region" description="Basic and acidic residues" evidence="1">
    <location>
        <begin position="194"/>
        <end position="213"/>
    </location>
</feature>
<gene>
    <name evidence="3" type="ORF">QQ002_06560</name>
</gene>
<dbReference type="RefSeq" id="WP_301160114.1">
    <property type="nucleotide sequence ID" value="NZ_JAUHQB010000003.1"/>
</dbReference>
<dbReference type="SUPFAM" id="SSF54001">
    <property type="entry name" value="Cysteine proteinases"/>
    <property type="match status" value="1"/>
</dbReference>
<reference evidence="3 4" key="1">
    <citation type="submission" date="2023-06" db="EMBL/GenBank/DDBJ databases">
        <title>SYSU T0a273.</title>
        <authorList>
            <person name="Gao L."/>
            <person name="Fang B.-Z."/>
            <person name="Li W.-J."/>
        </authorList>
    </citation>
    <scope>NUCLEOTIDE SEQUENCE [LARGE SCALE GENOMIC DNA]</scope>
    <source>
        <strain evidence="3 4">SYSU T0a273</strain>
    </source>
</reference>
<sequence length="213" mass="22686">MADVDLRPWVQSGSTLDDVEAAVAEVSVRSPYVYIDAWDLEADTLRPRYRYDSFEISTEQIRAALGVAQASDEIRATGVTKASDVAIAVHDWLAESATYDAELAAAYSDGSIAADDDAVDAASAFRPFGTVGLGYARAFASIAHELGIDAEVVTGQLDGMRHAWNTVVIDGAVLAVDVATDDAKGGEASSERLSMSDERARELGYRPDAVPRP</sequence>
<protein>
    <submittedName>
        <fullName evidence="3">Transglutaminase domain-containing protein</fullName>
    </submittedName>
</protein>
<dbReference type="InterPro" id="IPR002931">
    <property type="entry name" value="Transglutaminase-like"/>
</dbReference>
<dbReference type="Gene3D" id="3.10.620.30">
    <property type="match status" value="1"/>
</dbReference>
<evidence type="ECO:0000313" key="3">
    <source>
        <dbReference type="EMBL" id="MDN4483197.1"/>
    </source>
</evidence>
<evidence type="ECO:0000259" key="2">
    <source>
        <dbReference type="Pfam" id="PF01841"/>
    </source>
</evidence>
<dbReference type="InterPro" id="IPR038765">
    <property type="entry name" value="Papain-like_cys_pep_sf"/>
</dbReference>
<dbReference type="Proteomes" id="UP001172756">
    <property type="component" value="Unassembled WGS sequence"/>
</dbReference>
<evidence type="ECO:0000313" key="4">
    <source>
        <dbReference type="Proteomes" id="UP001172756"/>
    </source>
</evidence>
<accession>A0AB35MHI4</accession>
<feature type="domain" description="Transglutaminase-like" evidence="2">
    <location>
        <begin position="78"/>
        <end position="171"/>
    </location>
</feature>
<comment type="caution">
    <text evidence="3">The sequence shown here is derived from an EMBL/GenBank/DDBJ whole genome shotgun (WGS) entry which is preliminary data.</text>
</comment>
<name>A0AB35MHI4_9MICO</name>
<dbReference type="AlphaFoldDB" id="A0AB35MHI4"/>
<feature type="region of interest" description="Disordered" evidence="1">
    <location>
        <begin position="182"/>
        <end position="213"/>
    </location>
</feature>
<evidence type="ECO:0000256" key="1">
    <source>
        <dbReference type="SAM" id="MobiDB-lite"/>
    </source>
</evidence>
<dbReference type="Pfam" id="PF01841">
    <property type="entry name" value="Transglut_core"/>
    <property type="match status" value="1"/>
</dbReference>
<organism evidence="3 4">
    <name type="scientific">Demequina lignilytica</name>
    <dbReference type="NCBI Taxonomy" id="3051663"/>
    <lineage>
        <taxon>Bacteria</taxon>
        <taxon>Bacillati</taxon>
        <taxon>Actinomycetota</taxon>
        <taxon>Actinomycetes</taxon>
        <taxon>Micrococcales</taxon>
        <taxon>Demequinaceae</taxon>
        <taxon>Demequina</taxon>
    </lineage>
</organism>
<proteinExistence type="predicted"/>
<dbReference type="EMBL" id="JAUHQB010000003">
    <property type="protein sequence ID" value="MDN4483197.1"/>
    <property type="molecule type" value="Genomic_DNA"/>
</dbReference>